<dbReference type="CDD" id="cd00054">
    <property type="entry name" value="EGF_CA"/>
    <property type="match status" value="2"/>
</dbReference>
<dbReference type="InterPro" id="IPR049883">
    <property type="entry name" value="NOTCH1_EGF-like"/>
</dbReference>
<dbReference type="GO" id="GO:0005509">
    <property type="term" value="F:calcium ion binding"/>
    <property type="evidence" value="ECO:0007669"/>
    <property type="project" value="InterPro"/>
</dbReference>
<dbReference type="InterPro" id="IPR000152">
    <property type="entry name" value="EGF-type_Asp/Asn_hydroxyl_site"/>
</dbReference>
<dbReference type="Pfam" id="PF07645">
    <property type="entry name" value="EGF_CA"/>
    <property type="match status" value="2"/>
</dbReference>
<keyword evidence="1 7" id="KW-0245">EGF-like domain</keyword>
<dbReference type="PANTHER" id="PTHR24039">
    <property type="entry name" value="FIBRILLIN-RELATED"/>
    <property type="match status" value="1"/>
</dbReference>
<evidence type="ECO:0000313" key="10">
    <source>
        <dbReference type="EMBL" id="OEH75409.1"/>
    </source>
</evidence>
<dbReference type="InterPro" id="IPR018097">
    <property type="entry name" value="EGF_Ca-bd_CS"/>
</dbReference>
<proteinExistence type="predicted"/>
<dbReference type="VEuPathDB" id="ToxoDB:LOC34620237"/>
<keyword evidence="4" id="KW-0106">Calcium</keyword>
<reference evidence="10 11" key="1">
    <citation type="journal article" date="2016" name="BMC Genomics">
        <title>Comparative genomics reveals Cyclospora cayetanensis possesses coccidia-like metabolism and invasion components but unique surface antigens.</title>
        <authorList>
            <person name="Liu S."/>
            <person name="Wang L."/>
            <person name="Zheng H."/>
            <person name="Xu Z."/>
            <person name="Roellig D.M."/>
            <person name="Li N."/>
            <person name="Frace M.A."/>
            <person name="Tang K."/>
            <person name="Arrowood M.J."/>
            <person name="Moss D.M."/>
            <person name="Zhang L."/>
            <person name="Feng Y."/>
            <person name="Xiao L."/>
        </authorList>
    </citation>
    <scope>NUCLEOTIDE SEQUENCE [LARGE SCALE GENOMIC DNA]</scope>
    <source>
        <strain evidence="10 11">CHN_HEN01</strain>
    </source>
</reference>
<dbReference type="InterPro" id="IPR001881">
    <property type="entry name" value="EGF-like_Ca-bd_dom"/>
</dbReference>
<name>A0A1D3CW43_9EIME</name>
<feature type="domain" description="EGF-like" evidence="9">
    <location>
        <begin position="200"/>
        <end position="240"/>
    </location>
</feature>
<gene>
    <name evidence="10" type="ORF">cyc_03565</name>
</gene>
<dbReference type="FunFam" id="2.10.25.10:FF:000038">
    <property type="entry name" value="Fibrillin 2"/>
    <property type="match status" value="2"/>
</dbReference>
<dbReference type="InParanoid" id="A0A1D3CW43"/>
<feature type="region of interest" description="Disordered" evidence="8">
    <location>
        <begin position="74"/>
        <end position="97"/>
    </location>
</feature>
<dbReference type="PROSITE" id="PS01186">
    <property type="entry name" value="EGF_2"/>
    <property type="match status" value="2"/>
</dbReference>
<evidence type="ECO:0000256" key="3">
    <source>
        <dbReference type="ARBA" id="ARBA00022737"/>
    </source>
</evidence>
<organism evidence="10 11">
    <name type="scientific">Cyclospora cayetanensis</name>
    <dbReference type="NCBI Taxonomy" id="88456"/>
    <lineage>
        <taxon>Eukaryota</taxon>
        <taxon>Sar</taxon>
        <taxon>Alveolata</taxon>
        <taxon>Apicomplexa</taxon>
        <taxon>Conoidasida</taxon>
        <taxon>Coccidia</taxon>
        <taxon>Eucoccidiorida</taxon>
        <taxon>Eimeriorina</taxon>
        <taxon>Eimeriidae</taxon>
        <taxon>Cyclospora</taxon>
    </lineage>
</organism>
<dbReference type="Gene3D" id="2.10.25.10">
    <property type="entry name" value="Laminin"/>
    <property type="match status" value="3"/>
</dbReference>
<dbReference type="PROSITE" id="PS00010">
    <property type="entry name" value="ASX_HYDROXYL"/>
    <property type="match status" value="2"/>
</dbReference>
<keyword evidence="5 7" id="KW-1015">Disulfide bond</keyword>
<dbReference type="Proteomes" id="UP000095192">
    <property type="component" value="Unassembled WGS sequence"/>
</dbReference>
<evidence type="ECO:0000256" key="1">
    <source>
        <dbReference type="ARBA" id="ARBA00022536"/>
    </source>
</evidence>
<dbReference type="PROSITE" id="PS01187">
    <property type="entry name" value="EGF_CA"/>
    <property type="match status" value="2"/>
</dbReference>
<keyword evidence="6" id="KW-0325">Glycoprotein</keyword>
<comment type="caution">
    <text evidence="7">Lacks conserved residue(s) required for the propagation of feature annotation.</text>
</comment>
<dbReference type="VEuPathDB" id="ToxoDB:cyc_03565"/>
<evidence type="ECO:0000256" key="4">
    <source>
        <dbReference type="ARBA" id="ARBA00022837"/>
    </source>
</evidence>
<dbReference type="VEuPathDB" id="ToxoDB:LOC34622435"/>
<sequence>MGAGRRRRSVLQVKQAVRLAGSLMQTRLSLLFSRLCSLKCLPALSSQPKGACVGNKCAEIALCEAYEEEVAEEARRQQSKQHAEDESEKRRSKADRMLLEDRLKAEAEARARRESRKEQQQLTPFCVMLPESVETCNGCLGAKAVSFPPAFFQFFAAACVAVACFQENTPVVATIWEGPKGRYVCRCPKGYTGDGTTCEDINECEAFSESICHNKAICINTKGSYRCLCKVCFEGVPWSTNTTPSSYDSRCVDSSNRPLCLPSLHCLPDGSCGCREGYSMENGACKDIDECLLGLASCAPASVATCINTNGAYFCSCADGYEGDGRQCVASPSTVEVHMSIAMDYTTTLAAAGGVEALKEVLIDALLKAIPGLRDRSRIEISSIVEGSINVVLRIHPPSPDAASNNPEGGADAPRQLTAAEVLLALQEQLAEPLSPLRTGALGEYAAYATLERYVFLDKSTRNESFDLVGFITRWLPAWLREAVPRDVLAAVEVLLLLSARNEDHRLSHVTKDPVCILHQHEYFAFDSFMSAINTPTAAACQLSRETPT</sequence>
<comment type="caution">
    <text evidence="10">The sequence shown here is derived from an EMBL/GenBank/DDBJ whole genome shotgun (WGS) entry which is preliminary data.</text>
</comment>
<dbReference type="InterPro" id="IPR000742">
    <property type="entry name" value="EGF"/>
</dbReference>
<dbReference type="InterPro" id="IPR009030">
    <property type="entry name" value="Growth_fac_rcpt_cys_sf"/>
</dbReference>
<feature type="domain" description="EGF-like" evidence="9">
    <location>
        <begin position="287"/>
        <end position="329"/>
    </location>
</feature>
<dbReference type="SMART" id="SM00181">
    <property type="entry name" value="EGF"/>
    <property type="match status" value="4"/>
</dbReference>
<evidence type="ECO:0000256" key="8">
    <source>
        <dbReference type="SAM" id="MobiDB-lite"/>
    </source>
</evidence>
<dbReference type="AlphaFoldDB" id="A0A1D3CW43"/>
<dbReference type="EMBL" id="JROU02001731">
    <property type="protein sequence ID" value="OEH75409.1"/>
    <property type="molecule type" value="Genomic_DNA"/>
</dbReference>
<keyword evidence="3" id="KW-0677">Repeat</keyword>
<evidence type="ECO:0000259" key="9">
    <source>
        <dbReference type="PROSITE" id="PS50026"/>
    </source>
</evidence>
<dbReference type="PROSITE" id="PS50026">
    <property type="entry name" value="EGF_3"/>
    <property type="match status" value="2"/>
</dbReference>
<accession>A0A1D3CW43</accession>
<dbReference type="SUPFAM" id="SSF57184">
    <property type="entry name" value="Growth factor receptor domain"/>
    <property type="match status" value="1"/>
</dbReference>
<evidence type="ECO:0000256" key="7">
    <source>
        <dbReference type="PROSITE-ProRule" id="PRU00076"/>
    </source>
</evidence>
<evidence type="ECO:0000256" key="5">
    <source>
        <dbReference type="ARBA" id="ARBA00023157"/>
    </source>
</evidence>
<protein>
    <submittedName>
        <fullName evidence="10">Calcium binding EGF domain-containing protein</fullName>
    </submittedName>
</protein>
<dbReference type="SMART" id="SM00179">
    <property type="entry name" value="EGF_CA"/>
    <property type="match status" value="2"/>
</dbReference>
<feature type="disulfide bond" evidence="7">
    <location>
        <begin position="298"/>
        <end position="315"/>
    </location>
</feature>
<dbReference type="PANTHER" id="PTHR24039:SF28">
    <property type="entry name" value="EGF-LIKE DOMAIN-CONTAINING PROTEIN"/>
    <property type="match status" value="1"/>
</dbReference>
<evidence type="ECO:0000256" key="6">
    <source>
        <dbReference type="ARBA" id="ARBA00023180"/>
    </source>
</evidence>
<evidence type="ECO:0000256" key="2">
    <source>
        <dbReference type="ARBA" id="ARBA00022729"/>
    </source>
</evidence>
<keyword evidence="2" id="KW-0732">Signal</keyword>
<keyword evidence="11" id="KW-1185">Reference proteome</keyword>
<evidence type="ECO:0000313" key="11">
    <source>
        <dbReference type="Proteomes" id="UP000095192"/>
    </source>
</evidence>